<dbReference type="Gene3D" id="3.40.50.150">
    <property type="entry name" value="Vaccinia Virus protein VP39"/>
    <property type="match status" value="1"/>
</dbReference>
<reference evidence="4" key="1">
    <citation type="journal article" date="2019" name="Int. J. Syst. Evol. Microbiol.">
        <title>The Global Catalogue of Microorganisms (GCM) 10K type strain sequencing project: providing services to taxonomists for standard genome sequencing and annotation.</title>
        <authorList>
            <consortium name="The Broad Institute Genomics Platform"/>
            <consortium name="The Broad Institute Genome Sequencing Center for Infectious Disease"/>
            <person name="Wu L."/>
            <person name="Ma J."/>
        </authorList>
    </citation>
    <scope>NUCLEOTIDE SEQUENCE [LARGE SCALE GENOMIC DNA]</scope>
    <source>
        <strain evidence="4">JCM 1407</strain>
    </source>
</reference>
<dbReference type="EMBL" id="BAAACG010000006">
    <property type="protein sequence ID" value="GAA0736657.1"/>
    <property type="molecule type" value="Genomic_DNA"/>
</dbReference>
<dbReference type="Proteomes" id="UP001501510">
    <property type="component" value="Unassembled WGS sequence"/>
</dbReference>
<evidence type="ECO:0000259" key="2">
    <source>
        <dbReference type="Pfam" id="PF13649"/>
    </source>
</evidence>
<evidence type="ECO:0000313" key="4">
    <source>
        <dbReference type="Proteomes" id="UP001501510"/>
    </source>
</evidence>
<comment type="caution">
    <text evidence="3">The sequence shown here is derived from an EMBL/GenBank/DDBJ whole genome shotgun (WGS) entry which is preliminary data.</text>
</comment>
<evidence type="ECO:0000313" key="3">
    <source>
        <dbReference type="EMBL" id="GAA0736657.1"/>
    </source>
</evidence>
<feature type="domain" description="Methyltransferase" evidence="2">
    <location>
        <begin position="45"/>
        <end position="134"/>
    </location>
</feature>
<dbReference type="Pfam" id="PF13649">
    <property type="entry name" value="Methyltransf_25"/>
    <property type="match status" value="1"/>
</dbReference>
<dbReference type="RefSeq" id="WP_343759838.1">
    <property type="nucleotide sequence ID" value="NZ_BAAACG010000006.1"/>
</dbReference>
<dbReference type="PANTHER" id="PTHR43861">
    <property type="entry name" value="TRANS-ACONITATE 2-METHYLTRANSFERASE-RELATED"/>
    <property type="match status" value="1"/>
</dbReference>
<gene>
    <name evidence="3" type="ORF">GCM10008906_11960</name>
</gene>
<keyword evidence="4" id="KW-1185">Reference proteome</keyword>
<organism evidence="3 4">
    <name type="scientific">Clostridium oceanicum</name>
    <dbReference type="NCBI Taxonomy" id="1543"/>
    <lineage>
        <taxon>Bacteria</taxon>
        <taxon>Bacillati</taxon>
        <taxon>Bacillota</taxon>
        <taxon>Clostridia</taxon>
        <taxon>Eubacteriales</taxon>
        <taxon>Clostridiaceae</taxon>
        <taxon>Clostridium</taxon>
    </lineage>
</organism>
<sequence length="238" mass="27200">MYKDFDTISQYYDLMYVKSDNYKKDVNKIIDIFNTYNSSDSNKLLDIACGTGGHASFLKNTFDVTGIDLSDAMLKIAKTKFSDISFVKADMFDFNLPLNFDIIVNLYGSIGYAKDYNQLLKGLQLINKHLKKGGIFILTPWSTKETFKSGLFTDTKTQGNINYSRMESINLLNDGKINIDMHHLIGKNNNINYYHNTMSISLFSETEYVKAIKKAGLKILKRLDETEFCMGAFICTKY</sequence>
<protein>
    <recommendedName>
        <fullName evidence="2">Methyltransferase domain-containing protein</fullName>
    </recommendedName>
</protein>
<dbReference type="CDD" id="cd02440">
    <property type="entry name" value="AdoMet_MTases"/>
    <property type="match status" value="1"/>
</dbReference>
<dbReference type="SUPFAM" id="SSF53335">
    <property type="entry name" value="S-adenosyl-L-methionine-dependent methyltransferases"/>
    <property type="match status" value="1"/>
</dbReference>
<name>A0ABP3UK64_9CLOT</name>
<keyword evidence="1" id="KW-0808">Transferase</keyword>
<proteinExistence type="predicted"/>
<accession>A0ABP3UK64</accession>
<dbReference type="InterPro" id="IPR041698">
    <property type="entry name" value="Methyltransf_25"/>
</dbReference>
<dbReference type="Gene3D" id="2.20.130.10">
    <property type="entry name" value="CAC2371-like domains"/>
    <property type="match status" value="1"/>
</dbReference>
<evidence type="ECO:0000256" key="1">
    <source>
        <dbReference type="ARBA" id="ARBA00022679"/>
    </source>
</evidence>
<dbReference type="InterPro" id="IPR029063">
    <property type="entry name" value="SAM-dependent_MTases_sf"/>
</dbReference>